<evidence type="ECO:0000313" key="2">
    <source>
        <dbReference type="EMBL" id="AQS40913.1"/>
    </source>
</evidence>
<keyword evidence="1" id="KW-1133">Transmembrane helix</keyword>
<dbReference type="Proteomes" id="UP000188912">
    <property type="component" value="Chromosome"/>
</dbReference>
<feature type="transmembrane region" description="Helical" evidence="1">
    <location>
        <begin position="35"/>
        <end position="56"/>
    </location>
</feature>
<accession>A0A1U9JSS7</accession>
<feature type="transmembrane region" description="Helical" evidence="1">
    <location>
        <begin position="323"/>
        <end position="347"/>
    </location>
</feature>
<dbReference type="STRING" id="1902579.BHV28_01900"/>
<dbReference type="Pfam" id="PF10129">
    <property type="entry name" value="OpgC_C"/>
    <property type="match status" value="1"/>
</dbReference>
<feature type="transmembrane region" description="Helical" evidence="1">
    <location>
        <begin position="292"/>
        <end position="311"/>
    </location>
</feature>
<organism evidence="2 3">
    <name type="scientific">Candidatus Tokpelaia hoelldobleri</name>
    <dbReference type="NCBI Taxonomy" id="1902579"/>
    <lineage>
        <taxon>Bacteria</taxon>
        <taxon>Pseudomonadati</taxon>
        <taxon>Pseudomonadota</taxon>
        <taxon>Alphaproteobacteria</taxon>
        <taxon>Hyphomicrobiales</taxon>
        <taxon>Candidatus Tokpelaia</taxon>
    </lineage>
</organism>
<feature type="transmembrane region" description="Helical" evidence="1">
    <location>
        <begin position="359"/>
        <end position="378"/>
    </location>
</feature>
<reference evidence="2 3" key="2">
    <citation type="journal article" date="2016" name="Sci. Rep.">
        <title>The genome of Rhizobiales bacteria in predatory ants reveals urease gene functions but no genes for nitrogen fixation.</title>
        <authorList>
            <person name="Neuvonen M.M."/>
            <person name="Tamarit D."/>
            <person name="Naslund K."/>
            <person name="Liebig J."/>
            <person name="Feldhaar H."/>
            <person name="Moran N.A."/>
            <person name="Guy L."/>
            <person name="Andersson S.G."/>
        </authorList>
    </citation>
    <scope>NUCLEOTIDE SEQUENCE [LARGE SCALE GENOMIC DNA]</scope>
    <source>
        <strain evidence="2 3">Hsal</strain>
    </source>
</reference>
<dbReference type="PANTHER" id="PTHR38592">
    <property type="entry name" value="BLL4819 PROTEIN"/>
    <property type="match status" value="1"/>
</dbReference>
<gene>
    <name evidence="2" type="ORF">BHV28_01900</name>
</gene>
<proteinExistence type="predicted"/>
<reference evidence="2 3" key="1">
    <citation type="journal article" date="2010" name="Science">
        <title>Genomic comparison of the ants Camponotus floridanus and Harpegnathos saltator.</title>
        <authorList>
            <person name="Bonasio R."/>
            <person name="Zhang G."/>
            <person name="Ye C."/>
            <person name="Mutti N.S."/>
            <person name="Fang X."/>
            <person name="Qin N."/>
            <person name="Donahue G."/>
            <person name="Yang P."/>
            <person name="Li Q."/>
            <person name="Li C."/>
            <person name="Zhang P."/>
            <person name="Huang Z."/>
            <person name="Berger S.L."/>
            <person name="Reinberg D."/>
            <person name="Wang J."/>
            <person name="Liebig J."/>
        </authorList>
    </citation>
    <scope>NUCLEOTIDE SEQUENCE [LARGE SCALE GENOMIC DNA]</scope>
    <source>
        <strain evidence="2 3">Hsal</strain>
    </source>
</reference>
<dbReference type="KEGG" id="thd:BHV28_01900"/>
<keyword evidence="3" id="KW-1185">Reference proteome</keyword>
<feature type="transmembrane region" description="Helical" evidence="1">
    <location>
        <begin position="160"/>
        <end position="180"/>
    </location>
</feature>
<keyword evidence="1" id="KW-0812">Transmembrane</keyword>
<dbReference type="InterPro" id="IPR014550">
    <property type="entry name" value="UCP028704_OpgC"/>
</dbReference>
<dbReference type="AlphaFoldDB" id="A0A1U9JSS7"/>
<feature type="transmembrane region" description="Helical" evidence="1">
    <location>
        <begin position="187"/>
        <end position="206"/>
    </location>
</feature>
<dbReference type="PIRSF" id="PIRSF028704">
    <property type="entry name" value="UPC028704"/>
    <property type="match status" value="1"/>
</dbReference>
<dbReference type="EMBL" id="CP017315">
    <property type="protein sequence ID" value="AQS40913.1"/>
    <property type="molecule type" value="Genomic_DNA"/>
</dbReference>
<protein>
    <submittedName>
        <fullName evidence="2">OpgC protein</fullName>
    </submittedName>
</protein>
<evidence type="ECO:0000313" key="3">
    <source>
        <dbReference type="Proteomes" id="UP000188912"/>
    </source>
</evidence>
<evidence type="ECO:0000256" key="1">
    <source>
        <dbReference type="SAM" id="Phobius"/>
    </source>
</evidence>
<keyword evidence="1" id="KW-0472">Membrane</keyword>
<feature type="transmembrane region" description="Helical" evidence="1">
    <location>
        <begin position="250"/>
        <end position="272"/>
    </location>
</feature>
<feature type="transmembrane region" description="Helical" evidence="1">
    <location>
        <begin position="106"/>
        <end position="128"/>
    </location>
</feature>
<feature type="transmembrane region" description="Helical" evidence="1">
    <location>
        <begin position="218"/>
        <end position="238"/>
    </location>
</feature>
<name>A0A1U9JSS7_9HYPH</name>
<dbReference type="PANTHER" id="PTHR38592:SF3">
    <property type="entry name" value="BLL4819 PROTEIN"/>
    <property type="match status" value="1"/>
</dbReference>
<feature type="transmembrane region" description="Helical" evidence="1">
    <location>
        <begin position="68"/>
        <end position="85"/>
    </location>
</feature>
<sequence>MVQAVKGGLVETIVSQATTYENAAPRSKRDTRIDVFRALALLTIFINHVPGTIYEYFTHKNLGFSDSAEAFVLISGMAVGLAYGAKFTVGNRLFLLLKLWRRAFTLYSAHILTTLATLAIFCGAAVFLHHDSFLGQINIATLIKEPAKGFVGLFTLGHQLGYNNILPLYMVLLLAAPLMLSVAGKSLRLLLVLSGALYLFAGFYHIAPANYPAQGVWFLNPLSWQFLFAIGMAATIHVKRGGSLPKSPWLVVLAAAYLVLSCIWVRFSLWGINIRMGLPETLTGFNKTFVALPRLLHILALSYVIAAFPAISNLARTSLYHPLALLGKYSLPVFVTGTLLSMVAQVLKQVNPGGISYDTLLIATGMTVQFALAYYLEWFHQGARSARRPQAQTAPVATVGGAAPLPESLPVTATGAAMPMAENLSVVKKRRVKA</sequence>